<keyword evidence="7" id="KW-0949">S-adenosyl-L-methionine</keyword>
<dbReference type="InterPro" id="IPR054700">
    <property type="entry name" value="MddA"/>
</dbReference>
<organism evidence="13 14">
    <name type="scientific">Roseiterribacter gracilis</name>
    <dbReference type="NCBI Taxonomy" id="2812848"/>
    <lineage>
        <taxon>Bacteria</taxon>
        <taxon>Pseudomonadati</taxon>
        <taxon>Pseudomonadota</taxon>
        <taxon>Alphaproteobacteria</taxon>
        <taxon>Rhodospirillales</taxon>
        <taxon>Roseiterribacteraceae</taxon>
        <taxon>Roseiterribacter</taxon>
    </lineage>
</organism>
<dbReference type="GO" id="GO:0032259">
    <property type="term" value="P:methylation"/>
    <property type="evidence" value="ECO:0007669"/>
    <property type="project" value="UniProtKB-KW"/>
</dbReference>
<comment type="caution">
    <text evidence="13">The sequence shown here is derived from an EMBL/GenBank/DDBJ whole genome shotgun (WGS) entry which is preliminary data.</text>
</comment>
<dbReference type="GO" id="GO:0008168">
    <property type="term" value="F:methyltransferase activity"/>
    <property type="evidence" value="ECO:0007669"/>
    <property type="project" value="UniProtKB-KW"/>
</dbReference>
<evidence type="ECO:0000256" key="4">
    <source>
        <dbReference type="ARBA" id="ARBA00012149"/>
    </source>
</evidence>
<comment type="similarity">
    <text evidence="3">Belongs to the nurim family.</text>
</comment>
<evidence type="ECO:0000256" key="1">
    <source>
        <dbReference type="ARBA" id="ARBA00002096"/>
    </source>
</evidence>
<sequence>MARVAIFLYGIACYAVSLVVFIYGAGFFVGFGTPTMLDGTPTRPFTEALAINVGLLAAFAIQHSGMARPGFKRWWTRFVPESAERSTYLLFSNIAMVAIYYYWAPMGGVIWKVPEGNAYIAVLALYGFGWALLLLATFLINHFDLFGLEQVWRKLTGRTDRVQKFHTPLLYKLVRHPIYVGWLIIFWAAPVMTGAHLVFALGLTIYILIAIRLEERDLIDAFGKQYTDYIDRTPMLVPGLRRR</sequence>
<keyword evidence="14" id="KW-1185">Reference proteome</keyword>
<dbReference type="PANTHER" id="PTHR31040">
    <property type="entry name" value="NURIM"/>
    <property type="match status" value="1"/>
</dbReference>
<name>A0A8S8XDS0_9PROT</name>
<evidence type="ECO:0000256" key="6">
    <source>
        <dbReference type="ARBA" id="ARBA00022679"/>
    </source>
</evidence>
<dbReference type="NCBIfam" id="NF045656">
    <property type="entry name" value="MeththiolMtaseMddA"/>
    <property type="match status" value="1"/>
</dbReference>
<feature type="transmembrane region" description="Helical" evidence="12">
    <location>
        <begin position="7"/>
        <end position="29"/>
    </location>
</feature>
<feature type="transmembrane region" description="Helical" evidence="12">
    <location>
        <begin position="195"/>
        <end position="213"/>
    </location>
</feature>
<protein>
    <recommendedName>
        <fullName evidence="4">methanethiol S-methyltransferase</fullName>
        <ecNumber evidence="4">2.1.1.334</ecNumber>
    </recommendedName>
</protein>
<dbReference type="InterPro" id="IPR033580">
    <property type="entry name" value="Nurim-like"/>
</dbReference>
<accession>A0A8S8XDS0</accession>
<proteinExistence type="inferred from homology"/>
<evidence type="ECO:0000256" key="11">
    <source>
        <dbReference type="ARBA" id="ARBA00048134"/>
    </source>
</evidence>
<evidence type="ECO:0000256" key="10">
    <source>
        <dbReference type="ARBA" id="ARBA00023136"/>
    </source>
</evidence>
<evidence type="ECO:0000256" key="3">
    <source>
        <dbReference type="ARBA" id="ARBA00010631"/>
    </source>
</evidence>
<evidence type="ECO:0000256" key="5">
    <source>
        <dbReference type="ARBA" id="ARBA00022603"/>
    </source>
</evidence>
<comment type="subcellular location">
    <subcellularLocation>
        <location evidence="2">Membrane</location>
        <topology evidence="2">Multi-pass membrane protein</topology>
    </subcellularLocation>
</comment>
<dbReference type="Gene3D" id="1.20.120.1630">
    <property type="match status" value="1"/>
</dbReference>
<keyword evidence="8 12" id="KW-0812">Transmembrane</keyword>
<evidence type="ECO:0000256" key="12">
    <source>
        <dbReference type="SAM" id="Phobius"/>
    </source>
</evidence>
<reference evidence="13" key="1">
    <citation type="submission" date="2021-02" db="EMBL/GenBank/DDBJ databases">
        <title>Genome sequence of Rhodospirillales sp. strain TMPK1 isolated from soil.</title>
        <authorList>
            <person name="Nakai R."/>
            <person name="Kusada H."/>
            <person name="Tamaki H."/>
        </authorList>
    </citation>
    <scope>NUCLEOTIDE SEQUENCE</scope>
    <source>
        <strain evidence="13">TMPK1</strain>
    </source>
</reference>
<evidence type="ECO:0000313" key="14">
    <source>
        <dbReference type="Proteomes" id="UP000681075"/>
    </source>
</evidence>
<dbReference type="PANTHER" id="PTHR31040:SF1">
    <property type="entry name" value="NURIM"/>
    <property type="match status" value="1"/>
</dbReference>
<evidence type="ECO:0000256" key="9">
    <source>
        <dbReference type="ARBA" id="ARBA00022989"/>
    </source>
</evidence>
<dbReference type="RefSeq" id="WP_420243083.1">
    <property type="nucleotide sequence ID" value="NZ_BOPV01000001.1"/>
</dbReference>
<evidence type="ECO:0000256" key="2">
    <source>
        <dbReference type="ARBA" id="ARBA00004141"/>
    </source>
</evidence>
<keyword evidence="5" id="KW-0489">Methyltransferase</keyword>
<dbReference type="GO" id="GO:0016020">
    <property type="term" value="C:membrane"/>
    <property type="evidence" value="ECO:0007669"/>
    <property type="project" value="UniProtKB-SubCell"/>
</dbReference>
<comment type="catalytic activity">
    <reaction evidence="11">
        <text>methanethiol + S-adenosyl-L-methionine = dimethyl sulfide + S-adenosyl-L-homocysteine + H(+)</text>
        <dbReference type="Rhea" id="RHEA:50428"/>
        <dbReference type="ChEBI" id="CHEBI:15378"/>
        <dbReference type="ChEBI" id="CHEBI:16007"/>
        <dbReference type="ChEBI" id="CHEBI:17437"/>
        <dbReference type="ChEBI" id="CHEBI:57856"/>
        <dbReference type="ChEBI" id="CHEBI:59789"/>
        <dbReference type="EC" id="2.1.1.334"/>
    </reaction>
</comment>
<dbReference type="AlphaFoldDB" id="A0A8S8XDS0"/>
<evidence type="ECO:0000256" key="8">
    <source>
        <dbReference type="ARBA" id="ARBA00022692"/>
    </source>
</evidence>
<keyword evidence="9 12" id="KW-1133">Transmembrane helix</keyword>
<feature type="transmembrane region" description="Helical" evidence="12">
    <location>
        <begin position="123"/>
        <end position="148"/>
    </location>
</feature>
<feature type="transmembrane region" description="Helical" evidence="12">
    <location>
        <begin position="87"/>
        <end position="103"/>
    </location>
</feature>
<evidence type="ECO:0000313" key="13">
    <source>
        <dbReference type="EMBL" id="GIL39969.1"/>
    </source>
</evidence>
<keyword evidence="10 12" id="KW-0472">Membrane</keyword>
<comment type="function">
    <text evidence="1">Catalyzes the methylation of methanethiol (MeSH) to yield dimethylsulphide (DMS).</text>
</comment>
<dbReference type="EC" id="2.1.1.334" evidence="4"/>
<dbReference type="Proteomes" id="UP000681075">
    <property type="component" value="Unassembled WGS sequence"/>
</dbReference>
<gene>
    <name evidence="13" type="ORF">TMPK1_22060</name>
</gene>
<evidence type="ECO:0000256" key="7">
    <source>
        <dbReference type="ARBA" id="ARBA00022691"/>
    </source>
</evidence>
<dbReference type="EMBL" id="BOPV01000001">
    <property type="protein sequence ID" value="GIL39969.1"/>
    <property type="molecule type" value="Genomic_DNA"/>
</dbReference>
<keyword evidence="6" id="KW-0808">Transferase</keyword>